<organism evidence="1">
    <name type="scientific">Arundo donax</name>
    <name type="common">Giant reed</name>
    <name type="synonym">Donax arundinaceus</name>
    <dbReference type="NCBI Taxonomy" id="35708"/>
    <lineage>
        <taxon>Eukaryota</taxon>
        <taxon>Viridiplantae</taxon>
        <taxon>Streptophyta</taxon>
        <taxon>Embryophyta</taxon>
        <taxon>Tracheophyta</taxon>
        <taxon>Spermatophyta</taxon>
        <taxon>Magnoliopsida</taxon>
        <taxon>Liliopsida</taxon>
        <taxon>Poales</taxon>
        <taxon>Poaceae</taxon>
        <taxon>PACMAD clade</taxon>
        <taxon>Arundinoideae</taxon>
        <taxon>Arundineae</taxon>
        <taxon>Arundo</taxon>
    </lineage>
</organism>
<name>A0A0A9BP62_ARUDO</name>
<evidence type="ECO:0000313" key="1">
    <source>
        <dbReference type="EMBL" id="JAD65734.1"/>
    </source>
</evidence>
<dbReference type="AlphaFoldDB" id="A0A0A9BP62"/>
<proteinExistence type="predicted"/>
<accession>A0A0A9BP62</accession>
<sequence>MMVIFGSGIATGKFAMGSNEALGSPSNFTDSSLKAETFDEAKAPKVIDDLAKLLGETPKTQDAASVSGVDNKRKRSMLTDEDTVVLTSMTYAVNNVA</sequence>
<reference evidence="1" key="2">
    <citation type="journal article" date="2015" name="Data Brief">
        <title>Shoot transcriptome of the giant reed, Arundo donax.</title>
        <authorList>
            <person name="Barrero R.A."/>
            <person name="Guerrero F.D."/>
            <person name="Moolhuijzen P."/>
            <person name="Goolsby J.A."/>
            <person name="Tidwell J."/>
            <person name="Bellgard S.E."/>
            <person name="Bellgard M.I."/>
        </authorList>
    </citation>
    <scope>NUCLEOTIDE SEQUENCE</scope>
    <source>
        <tissue evidence="1">Shoot tissue taken approximately 20 cm above the soil surface</tissue>
    </source>
</reference>
<dbReference type="EMBL" id="GBRH01232161">
    <property type="protein sequence ID" value="JAD65734.1"/>
    <property type="molecule type" value="Transcribed_RNA"/>
</dbReference>
<reference evidence="1" key="1">
    <citation type="submission" date="2014-09" db="EMBL/GenBank/DDBJ databases">
        <authorList>
            <person name="Magalhaes I.L.F."/>
            <person name="Oliveira U."/>
            <person name="Santos F.R."/>
            <person name="Vidigal T.H.D.A."/>
            <person name="Brescovit A.D."/>
            <person name="Santos A.J."/>
        </authorList>
    </citation>
    <scope>NUCLEOTIDE SEQUENCE</scope>
    <source>
        <tissue evidence="1">Shoot tissue taken approximately 20 cm above the soil surface</tissue>
    </source>
</reference>
<protein>
    <submittedName>
        <fullName evidence="1">Uncharacterized protein</fullName>
    </submittedName>
</protein>